<dbReference type="STRING" id="1108595.BKX93_11540"/>
<gene>
    <name evidence="10" type="ORF">BKX93_11540</name>
</gene>
<evidence type="ECO:0000256" key="6">
    <source>
        <dbReference type="ARBA" id="ARBA00023136"/>
    </source>
</evidence>
<name>A0A1D9LH61_9NEIS</name>
<dbReference type="Gene3D" id="1.20.1600.10">
    <property type="entry name" value="Outer membrane efflux proteins (OEP)"/>
    <property type="match status" value="1"/>
</dbReference>
<evidence type="ECO:0000256" key="3">
    <source>
        <dbReference type="ARBA" id="ARBA00022452"/>
    </source>
</evidence>
<evidence type="ECO:0000256" key="8">
    <source>
        <dbReference type="ARBA" id="ARBA00023288"/>
    </source>
</evidence>
<proteinExistence type="inferred from homology"/>
<dbReference type="Pfam" id="PF02321">
    <property type="entry name" value="OEP"/>
    <property type="match status" value="2"/>
</dbReference>
<keyword evidence="3 9" id="KW-1134">Transmembrane beta strand</keyword>
<sequence length="476" mass="51695">METDKVNKKSWPQAAGVLLISAVLSGCASFGTDAAPDQMVGADQLKLAVAGQQNVRADWWRQLNDPELDRLVEATLKDSPSLKLADARLRQARAAVGIVESKDGPQLDALANAVQIHADPLKAIPHNDKDYINAYTAALMGSWEFDFWGKNHAAVSAALGQQQAIAYEGQQTRLLLTQAVVAQYTQLQRSLAQSKLLSQRLAIAQSRQKLTQARINAGLLPGDNQRGNEVSIERLQQQQSALDNDIARSRHALAALTGQAPQQQDGLNPGQLDAAPEPALDKLDANLLGRRPDIAAQRARVESMSASVKEARAEFYPNVKLTVFAGQSSLQMDQLWKSESSLWGFMPAISLPIFHSGQLQSNLSKQQAGYDMAVQQYNQAVFDALRDASDAVSGWQNSQRQLRQTERALQSSRKANDSMAARLRAGLINKLSLLDSQDALLSQQSSNIDAKAASRLAWATLNTALGGGFDNQTATR</sequence>
<evidence type="ECO:0000256" key="9">
    <source>
        <dbReference type="RuleBase" id="RU362097"/>
    </source>
</evidence>
<keyword evidence="4 9" id="KW-0812">Transmembrane</keyword>
<evidence type="ECO:0000256" key="5">
    <source>
        <dbReference type="ARBA" id="ARBA00022729"/>
    </source>
</evidence>
<dbReference type="GO" id="GO:0005886">
    <property type="term" value="C:plasma membrane"/>
    <property type="evidence" value="ECO:0007669"/>
    <property type="project" value="UniProtKB-SubCell"/>
</dbReference>
<evidence type="ECO:0000256" key="1">
    <source>
        <dbReference type="ARBA" id="ARBA00004370"/>
    </source>
</evidence>
<protein>
    <recommendedName>
        <fullName evidence="12">RND transporter</fullName>
    </recommendedName>
</protein>
<dbReference type="NCBIfam" id="TIGR01845">
    <property type="entry name" value="outer_NodT"/>
    <property type="match status" value="1"/>
</dbReference>
<organism evidence="10 11">
    <name type="scientific">Chromobacterium vaccinii</name>
    <dbReference type="NCBI Taxonomy" id="1108595"/>
    <lineage>
        <taxon>Bacteria</taxon>
        <taxon>Pseudomonadati</taxon>
        <taxon>Pseudomonadota</taxon>
        <taxon>Betaproteobacteria</taxon>
        <taxon>Neisseriales</taxon>
        <taxon>Chromobacteriaceae</taxon>
        <taxon>Chromobacterium</taxon>
    </lineage>
</organism>
<dbReference type="InterPro" id="IPR010131">
    <property type="entry name" value="MdtP/NodT-like"/>
</dbReference>
<evidence type="ECO:0008006" key="12">
    <source>
        <dbReference type="Google" id="ProtNLM"/>
    </source>
</evidence>
<dbReference type="KEGG" id="cvc:BKX93_11540"/>
<keyword evidence="5" id="KW-0732">Signal</keyword>
<evidence type="ECO:0000256" key="2">
    <source>
        <dbReference type="ARBA" id="ARBA00007613"/>
    </source>
</evidence>
<dbReference type="SUPFAM" id="SSF56954">
    <property type="entry name" value="Outer membrane efflux proteins (OEP)"/>
    <property type="match status" value="1"/>
</dbReference>
<dbReference type="InterPro" id="IPR003423">
    <property type="entry name" value="OMP_efflux"/>
</dbReference>
<dbReference type="Proteomes" id="UP000178776">
    <property type="component" value="Chromosome"/>
</dbReference>
<evidence type="ECO:0000313" key="11">
    <source>
        <dbReference type="Proteomes" id="UP000178776"/>
    </source>
</evidence>
<keyword evidence="7 9" id="KW-0564">Palmitate</keyword>
<dbReference type="PROSITE" id="PS51257">
    <property type="entry name" value="PROKAR_LIPOPROTEIN"/>
    <property type="match status" value="1"/>
</dbReference>
<evidence type="ECO:0000313" key="10">
    <source>
        <dbReference type="EMBL" id="AOZ50555.1"/>
    </source>
</evidence>
<reference evidence="10 11" key="1">
    <citation type="submission" date="2016-10" db="EMBL/GenBank/DDBJ databases">
        <title>Chromobacterium muskegensis sp. nov., an insecticidal bacterium isolated from Sphagnum bogs.</title>
        <authorList>
            <person name="Sparks M.E."/>
            <person name="Blackburn M.B."/>
            <person name="Gundersen-Rindal D.E."/>
            <person name="Mitchell A."/>
            <person name="Farrar R."/>
            <person name="Kuhar D."/>
        </authorList>
    </citation>
    <scope>NUCLEOTIDE SEQUENCE [LARGE SCALE GENOMIC DNA]</scope>
    <source>
        <strain evidence="10 11">21-1</strain>
    </source>
</reference>
<accession>A0A1D9LH61</accession>
<comment type="subcellular location">
    <subcellularLocation>
        <location evidence="9">Cell membrane</location>
        <topology evidence="9">Lipid-anchor</topology>
    </subcellularLocation>
    <subcellularLocation>
        <location evidence="1">Membrane</location>
    </subcellularLocation>
</comment>
<keyword evidence="8 9" id="KW-0449">Lipoprotein</keyword>
<dbReference type="AlphaFoldDB" id="A0A1D9LH61"/>
<dbReference type="PANTHER" id="PTHR30203:SF20">
    <property type="entry name" value="MULTIDRUG RESISTANCE OUTER MEMBRANE PROTEIN MDTP-RELATED"/>
    <property type="match status" value="1"/>
</dbReference>
<dbReference type="EMBL" id="CP017707">
    <property type="protein sequence ID" value="AOZ50555.1"/>
    <property type="molecule type" value="Genomic_DNA"/>
</dbReference>
<comment type="similarity">
    <text evidence="2 9">Belongs to the outer membrane factor (OMF) (TC 1.B.17) family.</text>
</comment>
<dbReference type="PANTHER" id="PTHR30203">
    <property type="entry name" value="OUTER MEMBRANE CATION EFFLUX PROTEIN"/>
    <property type="match status" value="1"/>
</dbReference>
<keyword evidence="6 9" id="KW-0472">Membrane</keyword>
<evidence type="ECO:0000256" key="7">
    <source>
        <dbReference type="ARBA" id="ARBA00023139"/>
    </source>
</evidence>
<dbReference type="GO" id="GO:0015562">
    <property type="term" value="F:efflux transmembrane transporter activity"/>
    <property type="evidence" value="ECO:0007669"/>
    <property type="project" value="InterPro"/>
</dbReference>
<dbReference type="Gene3D" id="2.20.200.10">
    <property type="entry name" value="Outer membrane efflux proteins (OEP)"/>
    <property type="match status" value="1"/>
</dbReference>
<evidence type="ECO:0000256" key="4">
    <source>
        <dbReference type="ARBA" id="ARBA00022692"/>
    </source>
</evidence>